<feature type="compositionally biased region" description="Low complexity" evidence="1">
    <location>
        <begin position="430"/>
        <end position="440"/>
    </location>
</feature>
<name>A0AAW1P0R2_9CHLO</name>
<comment type="caution">
    <text evidence="2">The sequence shown here is derived from an EMBL/GenBank/DDBJ whole genome shotgun (WGS) entry which is preliminary data.</text>
</comment>
<dbReference type="EMBL" id="JALJOR010000019">
    <property type="protein sequence ID" value="KAK9803904.1"/>
    <property type="molecule type" value="Genomic_DNA"/>
</dbReference>
<proteinExistence type="predicted"/>
<evidence type="ECO:0000256" key="1">
    <source>
        <dbReference type="SAM" id="MobiDB-lite"/>
    </source>
</evidence>
<feature type="region of interest" description="Disordered" evidence="1">
    <location>
        <begin position="389"/>
        <end position="467"/>
    </location>
</feature>
<feature type="compositionally biased region" description="Low complexity" evidence="1">
    <location>
        <begin position="449"/>
        <end position="467"/>
    </location>
</feature>
<reference evidence="2 3" key="1">
    <citation type="journal article" date="2024" name="Nat. Commun.">
        <title>Phylogenomics reveals the evolutionary origins of lichenization in chlorophyte algae.</title>
        <authorList>
            <person name="Puginier C."/>
            <person name="Libourel C."/>
            <person name="Otte J."/>
            <person name="Skaloud P."/>
            <person name="Haon M."/>
            <person name="Grisel S."/>
            <person name="Petersen M."/>
            <person name="Berrin J.G."/>
            <person name="Delaux P.M."/>
            <person name="Dal Grande F."/>
            <person name="Keller J."/>
        </authorList>
    </citation>
    <scope>NUCLEOTIDE SEQUENCE [LARGE SCALE GENOMIC DNA]</scope>
    <source>
        <strain evidence="2 3">SAG 2043</strain>
    </source>
</reference>
<organism evidence="2 3">
    <name type="scientific">[Myrmecia] bisecta</name>
    <dbReference type="NCBI Taxonomy" id="41462"/>
    <lineage>
        <taxon>Eukaryota</taxon>
        <taxon>Viridiplantae</taxon>
        <taxon>Chlorophyta</taxon>
        <taxon>core chlorophytes</taxon>
        <taxon>Trebouxiophyceae</taxon>
        <taxon>Trebouxiales</taxon>
        <taxon>Trebouxiaceae</taxon>
        <taxon>Myrmecia</taxon>
    </lineage>
</organism>
<dbReference type="AlphaFoldDB" id="A0AAW1P0R2"/>
<sequence length="496" mass="53413">MCLLSSTTCILRHRAAPRYKDVAGLGTRSNACEIKSMEAVKTAILALRWSDDAKGEAIASLTDDNVNNLTGLSGGVLAAALKKFMSQDRAGEASTSDNWGFHVGKSSSEGLPSNFKDLQSRPSGPLFLTHRPASAQAIPFALLDEGFALFLDVQAGRKGKTTSLDYQMAVELCHVASSLLDKEKDRQVAVTEVLERYLHCVYKCLKISTGKAGQPPETNGTATVMRNGEEFPYLWGELKLEVGQDGADPQAESVLYFFHFIRMTAGIQRMLPGLIIEQFGAYFRISGIANVGEHIACEPLTPALHLLDLRPHQPDYMEQLTQTLRALRLTAKHYRIGYETGNLPELEASPLPYVLRRSRNAVVHGEEAGHDVLSRAVLTSGALQLRKDRLLTPYARPPDSDQLEKSAGQTAIADDTRSASVSAPAADVRSSAAPQPGSSSAKEDHAEADLSGDSPGPSSDPASSLPLAGAVKVQPGCEVPTKLLYKTKQLHAALAE</sequence>
<evidence type="ECO:0000313" key="2">
    <source>
        <dbReference type="EMBL" id="KAK9803904.1"/>
    </source>
</evidence>
<gene>
    <name evidence="2" type="ORF">WJX72_003383</name>
</gene>
<keyword evidence="3" id="KW-1185">Reference proteome</keyword>
<protein>
    <submittedName>
        <fullName evidence="2">Uncharacterized protein</fullName>
    </submittedName>
</protein>
<evidence type="ECO:0000313" key="3">
    <source>
        <dbReference type="Proteomes" id="UP001489004"/>
    </source>
</evidence>
<dbReference type="Proteomes" id="UP001489004">
    <property type="component" value="Unassembled WGS sequence"/>
</dbReference>
<accession>A0AAW1P0R2</accession>